<evidence type="ECO:0000259" key="11">
    <source>
        <dbReference type="Pfam" id="PF23122"/>
    </source>
</evidence>
<keyword evidence="7" id="KW-0325">Glycoprotein</keyword>
<feature type="transmembrane region" description="Helical" evidence="9">
    <location>
        <begin position="593"/>
        <end position="617"/>
    </location>
</feature>
<dbReference type="InterPro" id="IPR028994">
    <property type="entry name" value="Integrin_alpha_N"/>
</dbReference>
<sequence length="639" mass="71270">MGLVMKLDCTVPVCNRVLCFILLLVFTAIPCTYGLGEEPSNNMTDQVFGDVTDGLPAAFGDFNSDELTDMFVLRDNGHTLQILLGTDGSSFANKIPLLRPAPGGALKCKYKKYINSVVPGDFDGDALMDIMITLYDRDNVRPGEPTLSEVIVLWGNTTTLNCSKENEPLLKLRAQPLAMFYSPEDTIVDLFGEDEHGVRTFWEFNSNRTTPTPVPMVKQNSLDETRDIGKIRHPHSNAFLDLNDDNAPDLFLTTVNNFELWLYNAETGAFVFNSKIPLPPGVDPTRHTVGQSLFLDMELEGKMDHVLPVCFDDETAGKNGKYCINGTIFVYSDNMWHNLKTNFFDSKKTQWGFAKNGKIYTDTITVRGGDFNMDGYPDLLVTLGNGETTKVCFLENAPCMTSCDKFGRDFIVRWEALTPMNTGTVLGVFYDLLQDGILDVILVNSLPNDKYAVSAFKNNLDYDANFVKVMVITPSLDQTLPDLSGPLGKHKRTPGTNLPGPKISYRTSTAEGDPRVAVSTQLPQSAHFALGLPYTIFGLGRTPNFIETLGVGMWNRTRAWGFLIPNSQMVVILTSQTYPDLWKAQLFVTPSKLILQSVLALVSTCLLIVAIIGVLYFKERREDRIDRLREAHRFHFDAM</sequence>
<dbReference type="Pfam" id="PF23122">
    <property type="entry name" value="C2_ITFG1"/>
    <property type="match status" value="1"/>
</dbReference>
<feature type="domain" description="T-cell immunomodulatory protein TIP C2" evidence="11">
    <location>
        <begin position="495"/>
        <end position="587"/>
    </location>
</feature>
<evidence type="ECO:0000256" key="6">
    <source>
        <dbReference type="ARBA" id="ARBA00023136"/>
    </source>
</evidence>
<dbReference type="AlphaFoldDB" id="A0A8D8LB18"/>
<evidence type="ECO:0000256" key="4">
    <source>
        <dbReference type="ARBA" id="ARBA00022729"/>
    </source>
</evidence>
<evidence type="ECO:0000256" key="5">
    <source>
        <dbReference type="ARBA" id="ARBA00022989"/>
    </source>
</evidence>
<keyword evidence="5 9" id="KW-1133">Transmembrane helix</keyword>
<dbReference type="Pfam" id="PF13517">
    <property type="entry name" value="FG-GAP_3"/>
    <property type="match status" value="1"/>
</dbReference>
<dbReference type="InterPro" id="IPR057089">
    <property type="entry name" value="C2_TIP"/>
</dbReference>
<dbReference type="InterPro" id="IPR024881">
    <property type="entry name" value="Tip"/>
</dbReference>
<feature type="signal peptide" evidence="10">
    <location>
        <begin position="1"/>
        <end position="34"/>
    </location>
</feature>
<evidence type="ECO:0000256" key="8">
    <source>
        <dbReference type="SAM" id="MobiDB-lite"/>
    </source>
</evidence>
<evidence type="ECO:0000313" key="12">
    <source>
        <dbReference type="EMBL" id="CAG6605786.1"/>
    </source>
</evidence>
<dbReference type="EMBL" id="HBUF01000879">
    <property type="protein sequence ID" value="CAG6605786.1"/>
    <property type="molecule type" value="Transcribed_RNA"/>
</dbReference>
<organism evidence="12">
    <name type="scientific">Cacopsylla melanoneura</name>
    <dbReference type="NCBI Taxonomy" id="428564"/>
    <lineage>
        <taxon>Eukaryota</taxon>
        <taxon>Metazoa</taxon>
        <taxon>Ecdysozoa</taxon>
        <taxon>Arthropoda</taxon>
        <taxon>Hexapoda</taxon>
        <taxon>Insecta</taxon>
        <taxon>Pterygota</taxon>
        <taxon>Neoptera</taxon>
        <taxon>Paraneoptera</taxon>
        <taxon>Hemiptera</taxon>
        <taxon>Sternorrhyncha</taxon>
        <taxon>Psylloidea</taxon>
        <taxon>Psyllidae</taxon>
        <taxon>Psyllinae</taxon>
        <taxon>Cacopsylla</taxon>
    </lineage>
</organism>
<proteinExistence type="inferred from homology"/>
<evidence type="ECO:0000256" key="3">
    <source>
        <dbReference type="ARBA" id="ARBA00022692"/>
    </source>
</evidence>
<reference evidence="12" key="1">
    <citation type="submission" date="2021-05" db="EMBL/GenBank/DDBJ databases">
        <authorList>
            <person name="Alioto T."/>
            <person name="Alioto T."/>
            <person name="Gomez Garrido J."/>
        </authorList>
    </citation>
    <scope>NUCLEOTIDE SEQUENCE</scope>
</reference>
<comment type="subcellular location">
    <subcellularLocation>
        <location evidence="1">Membrane</location>
        <topology evidence="1">Single-pass type I membrane protein</topology>
    </subcellularLocation>
</comment>
<comment type="similarity">
    <text evidence="2">Belongs to the TIP family.</text>
</comment>
<evidence type="ECO:0000256" key="9">
    <source>
        <dbReference type="SAM" id="Phobius"/>
    </source>
</evidence>
<keyword evidence="3 9" id="KW-0812">Transmembrane</keyword>
<feature type="region of interest" description="Disordered" evidence="8">
    <location>
        <begin position="483"/>
        <end position="502"/>
    </location>
</feature>
<accession>A0A8D8LB18</accession>
<evidence type="ECO:0000256" key="7">
    <source>
        <dbReference type="ARBA" id="ARBA00023180"/>
    </source>
</evidence>
<dbReference type="PANTHER" id="PTHR13412">
    <property type="entry name" value="T-CELL IMMUNOMODULATORY PROTEIN HOMOLOG"/>
    <property type="match status" value="1"/>
</dbReference>
<evidence type="ECO:0000256" key="1">
    <source>
        <dbReference type="ARBA" id="ARBA00004479"/>
    </source>
</evidence>
<dbReference type="PANTHER" id="PTHR13412:SF0">
    <property type="entry name" value="T-CELL IMMUNOMODULATORY PROTEIN"/>
    <property type="match status" value="1"/>
</dbReference>
<protein>
    <submittedName>
        <fullName evidence="12">T-cell immunomodulatory protein</fullName>
    </submittedName>
</protein>
<evidence type="ECO:0000256" key="2">
    <source>
        <dbReference type="ARBA" id="ARBA00006496"/>
    </source>
</evidence>
<keyword evidence="4 10" id="KW-0732">Signal</keyword>
<dbReference type="GO" id="GO:0005886">
    <property type="term" value="C:plasma membrane"/>
    <property type="evidence" value="ECO:0007669"/>
    <property type="project" value="TreeGrafter"/>
</dbReference>
<dbReference type="SUPFAM" id="SSF69318">
    <property type="entry name" value="Integrin alpha N-terminal domain"/>
    <property type="match status" value="1"/>
</dbReference>
<feature type="chain" id="PRO_5034729495" evidence="10">
    <location>
        <begin position="35"/>
        <end position="639"/>
    </location>
</feature>
<keyword evidence="6 9" id="KW-0472">Membrane</keyword>
<dbReference type="InterPro" id="IPR013517">
    <property type="entry name" value="FG-GAP"/>
</dbReference>
<name>A0A8D8LB18_9HEMI</name>
<evidence type="ECO:0000256" key="10">
    <source>
        <dbReference type="SAM" id="SignalP"/>
    </source>
</evidence>